<accession>A0ABS0AZS5</accession>
<sequence>MVLGGFKMDNNPNNVKELEKTVAKLESQADLLEAELTYLNGLLIEVGFPEGIETLKATAEELLAEGSPSSHLRGL</sequence>
<dbReference type="Proteomes" id="UP001194714">
    <property type="component" value="Unassembled WGS sequence"/>
</dbReference>
<evidence type="ECO:0000313" key="3">
    <source>
        <dbReference type="Proteomes" id="UP001194714"/>
    </source>
</evidence>
<organism evidence="2 3">
    <name type="scientific">Candidatus Neptunichlamydia vexilliferae</name>
    <dbReference type="NCBI Taxonomy" id="1651774"/>
    <lineage>
        <taxon>Bacteria</taxon>
        <taxon>Pseudomonadati</taxon>
        <taxon>Chlamydiota</taxon>
        <taxon>Chlamydiia</taxon>
        <taxon>Parachlamydiales</taxon>
        <taxon>Simkaniaceae</taxon>
        <taxon>Candidatus Neptunichlamydia</taxon>
    </lineage>
</organism>
<evidence type="ECO:0000256" key="1">
    <source>
        <dbReference type="SAM" id="Coils"/>
    </source>
</evidence>
<dbReference type="EMBL" id="JAAEJV010000031">
    <property type="protein sequence ID" value="MBF5059629.1"/>
    <property type="molecule type" value="Genomic_DNA"/>
</dbReference>
<name>A0ABS0AZS5_9BACT</name>
<keyword evidence="3" id="KW-1185">Reference proteome</keyword>
<evidence type="ECO:0000313" key="2">
    <source>
        <dbReference type="EMBL" id="MBF5059629.1"/>
    </source>
</evidence>
<keyword evidence="1" id="KW-0175">Coiled coil</keyword>
<proteinExistence type="predicted"/>
<feature type="coiled-coil region" evidence="1">
    <location>
        <begin position="8"/>
        <end position="35"/>
    </location>
</feature>
<reference evidence="2 3" key="1">
    <citation type="submission" date="2020-01" db="EMBL/GenBank/DDBJ databases">
        <title>Draft genome sequence of Cand. Neptunochlamydia vexilliferae K9.</title>
        <authorList>
            <person name="Schulz F."/>
            <person name="Koestlbacher S."/>
            <person name="Wascher F."/>
            <person name="Pizzetti I."/>
            <person name="Horn M."/>
        </authorList>
    </citation>
    <scope>NUCLEOTIDE SEQUENCE [LARGE SCALE GENOMIC DNA]</scope>
    <source>
        <strain evidence="2 3">K9</strain>
    </source>
</reference>
<protein>
    <submittedName>
        <fullName evidence="2">Uncharacterized protein</fullName>
    </submittedName>
</protein>
<comment type="caution">
    <text evidence="2">The sequence shown here is derived from an EMBL/GenBank/DDBJ whole genome shotgun (WGS) entry which is preliminary data.</text>
</comment>
<gene>
    <name evidence="2" type="ORF">NEPTK9_001145</name>
</gene>